<protein>
    <submittedName>
        <fullName evidence="1">Uncharacterized protein</fullName>
    </submittedName>
</protein>
<accession>A0A2U3DQ51</accession>
<proteinExistence type="predicted"/>
<evidence type="ECO:0000313" key="1">
    <source>
        <dbReference type="EMBL" id="PWI64381.1"/>
    </source>
</evidence>
<dbReference type="Proteomes" id="UP000245956">
    <property type="component" value="Unassembled WGS sequence"/>
</dbReference>
<sequence length="289" mass="31679">MSTEPCGQQRWKDAVLQAIEDAKRSIGAAIAGQRSNNSVLVDQLKTLIDDGLNPRFVQPIERSSWDGDLEDINTSMVDYGEAKFDEFAGRIGALKNQPPADGDWKKIIRDAADNAKTDIVSRIDQAADQAINYIENQVPEEERPRAANKFQEGCQHVLSFAEKLVGTIGKVLLELTGLAEAWKAVSEAAEGVKHAANEVKKLIKKTGLFSLHATWTSNAQPRTVGTEVGCLMDAATKKGVRYLGLYLSHGPQGWMVQSNLDPKEEWEFPRMKGLWNELISSATSATAGV</sequence>
<evidence type="ECO:0000313" key="2">
    <source>
        <dbReference type="Proteomes" id="UP000245956"/>
    </source>
</evidence>
<dbReference type="AlphaFoldDB" id="A0A2U3DQ51"/>
<dbReference type="EMBL" id="LCWV01000067">
    <property type="protein sequence ID" value="PWI64381.1"/>
    <property type="molecule type" value="Genomic_DNA"/>
</dbReference>
<name>A0A2U3DQ51_PURLI</name>
<comment type="caution">
    <text evidence="1">The sequence shown here is derived from an EMBL/GenBank/DDBJ whole genome shotgun (WGS) entry which is preliminary data.</text>
</comment>
<reference evidence="1 2" key="1">
    <citation type="journal article" date="2016" name="Front. Microbiol.">
        <title>Genome and transcriptome sequences reveal the specific parasitism of the nematophagous Purpureocillium lilacinum 36-1.</title>
        <authorList>
            <person name="Xie J."/>
            <person name="Li S."/>
            <person name="Mo C."/>
            <person name="Xiao X."/>
            <person name="Peng D."/>
            <person name="Wang G."/>
            <person name="Xiao Y."/>
        </authorList>
    </citation>
    <scope>NUCLEOTIDE SEQUENCE [LARGE SCALE GENOMIC DNA]</scope>
    <source>
        <strain evidence="1 2">36-1</strain>
    </source>
</reference>
<gene>
    <name evidence="1" type="ORF">PCL_10519</name>
</gene>
<organism evidence="1 2">
    <name type="scientific">Purpureocillium lilacinum</name>
    <name type="common">Paecilomyces lilacinus</name>
    <dbReference type="NCBI Taxonomy" id="33203"/>
    <lineage>
        <taxon>Eukaryota</taxon>
        <taxon>Fungi</taxon>
        <taxon>Dikarya</taxon>
        <taxon>Ascomycota</taxon>
        <taxon>Pezizomycotina</taxon>
        <taxon>Sordariomycetes</taxon>
        <taxon>Hypocreomycetidae</taxon>
        <taxon>Hypocreales</taxon>
        <taxon>Ophiocordycipitaceae</taxon>
        <taxon>Purpureocillium</taxon>
    </lineage>
</organism>